<dbReference type="EMBL" id="JAGFBR010000004">
    <property type="protein sequence ID" value="KAH0468099.1"/>
    <property type="molecule type" value="Genomic_DNA"/>
</dbReference>
<dbReference type="AlphaFoldDB" id="A0AAV7HIU9"/>
<dbReference type="Proteomes" id="UP000775213">
    <property type="component" value="Unassembled WGS sequence"/>
</dbReference>
<evidence type="ECO:0000313" key="2">
    <source>
        <dbReference type="Proteomes" id="UP000775213"/>
    </source>
</evidence>
<keyword evidence="2" id="KW-1185">Reference proteome</keyword>
<protein>
    <submittedName>
        <fullName evidence="1">Uncharacterized protein</fullName>
    </submittedName>
</protein>
<organism evidence="1 2">
    <name type="scientific">Dendrobium chrysotoxum</name>
    <name type="common">Orchid</name>
    <dbReference type="NCBI Taxonomy" id="161865"/>
    <lineage>
        <taxon>Eukaryota</taxon>
        <taxon>Viridiplantae</taxon>
        <taxon>Streptophyta</taxon>
        <taxon>Embryophyta</taxon>
        <taxon>Tracheophyta</taxon>
        <taxon>Spermatophyta</taxon>
        <taxon>Magnoliopsida</taxon>
        <taxon>Liliopsida</taxon>
        <taxon>Asparagales</taxon>
        <taxon>Orchidaceae</taxon>
        <taxon>Epidendroideae</taxon>
        <taxon>Malaxideae</taxon>
        <taxon>Dendrobiinae</taxon>
        <taxon>Dendrobium</taxon>
    </lineage>
</organism>
<sequence length="305" mass="33382">MGGSLNILGVTNNGDITSVKEGLRIGDGEIVWSSTQTCDVVAGVDIILAIVFSRHILEPGIQRLTNCINNEANSPELLHIDHIAAVEQKGWLMHAIINLLKIQILELIPLGQDTDSMSSLGSFIGIPGDNHLCESSRAQWLKVNWMVPIELVHSKITLNLILCHLGIIDADRCLIAKQTFADIYGGSLPRITCVFLERKTEHSNFFSRNSVKHGGDHPVHKSALLIVIDLDDLLPVIGNLRKTIALTDDLIVNTLTIVGQDFLNSLSSLHRDCRFLDHNLIRLGHISDHAGCTLPVGKISSLPCT</sequence>
<name>A0AAV7HIU9_DENCH</name>
<gene>
    <name evidence="1" type="ORF">IEQ34_003132</name>
</gene>
<proteinExistence type="predicted"/>
<comment type="caution">
    <text evidence="1">The sequence shown here is derived from an EMBL/GenBank/DDBJ whole genome shotgun (WGS) entry which is preliminary data.</text>
</comment>
<evidence type="ECO:0000313" key="1">
    <source>
        <dbReference type="EMBL" id="KAH0468099.1"/>
    </source>
</evidence>
<reference evidence="1 2" key="1">
    <citation type="journal article" date="2021" name="Hortic Res">
        <title>Chromosome-scale assembly of the Dendrobium chrysotoxum genome enhances the understanding of orchid evolution.</title>
        <authorList>
            <person name="Zhang Y."/>
            <person name="Zhang G.Q."/>
            <person name="Zhang D."/>
            <person name="Liu X.D."/>
            <person name="Xu X.Y."/>
            <person name="Sun W.H."/>
            <person name="Yu X."/>
            <person name="Zhu X."/>
            <person name="Wang Z.W."/>
            <person name="Zhao X."/>
            <person name="Zhong W.Y."/>
            <person name="Chen H."/>
            <person name="Yin W.L."/>
            <person name="Huang T."/>
            <person name="Niu S.C."/>
            <person name="Liu Z.J."/>
        </authorList>
    </citation>
    <scope>NUCLEOTIDE SEQUENCE [LARGE SCALE GENOMIC DNA]</scope>
    <source>
        <strain evidence="1">Lindl</strain>
    </source>
</reference>
<accession>A0AAV7HIU9</accession>